<dbReference type="SUPFAM" id="SSF49503">
    <property type="entry name" value="Cupredoxins"/>
    <property type="match status" value="1"/>
</dbReference>
<dbReference type="AlphaFoldDB" id="A0A699GSR7"/>
<dbReference type="EMBL" id="BKCJ010046448">
    <property type="protein sequence ID" value="GEW13590.1"/>
    <property type="molecule type" value="Genomic_DNA"/>
</dbReference>
<dbReference type="Gene3D" id="2.60.40.420">
    <property type="entry name" value="Cupredoxins - blue copper proteins"/>
    <property type="match status" value="1"/>
</dbReference>
<gene>
    <name evidence="3" type="ORF">Tci_185566</name>
</gene>
<proteinExistence type="predicted"/>
<feature type="transmembrane region" description="Helical" evidence="1">
    <location>
        <begin position="29"/>
        <end position="45"/>
    </location>
</feature>
<dbReference type="GO" id="GO:0005886">
    <property type="term" value="C:plasma membrane"/>
    <property type="evidence" value="ECO:0007669"/>
    <property type="project" value="TreeGrafter"/>
</dbReference>
<protein>
    <recommendedName>
        <fullName evidence="2">Phytocyanin domain-containing protein</fullName>
    </recommendedName>
</protein>
<feature type="non-terminal residue" evidence="3">
    <location>
        <position position="1"/>
    </location>
</feature>
<keyword evidence="1" id="KW-0812">Transmembrane</keyword>
<reference evidence="3" key="1">
    <citation type="journal article" date="2019" name="Sci. Rep.">
        <title>Draft genome of Tanacetum cinerariifolium, the natural source of mosquito coil.</title>
        <authorList>
            <person name="Yamashiro T."/>
            <person name="Shiraishi A."/>
            <person name="Satake H."/>
            <person name="Nakayama K."/>
        </authorList>
    </citation>
    <scope>NUCLEOTIDE SEQUENCE</scope>
</reference>
<evidence type="ECO:0000256" key="1">
    <source>
        <dbReference type="SAM" id="Phobius"/>
    </source>
</evidence>
<evidence type="ECO:0000313" key="3">
    <source>
        <dbReference type="EMBL" id="GEW13590.1"/>
    </source>
</evidence>
<comment type="caution">
    <text evidence="3">The sequence shown here is derived from an EMBL/GenBank/DDBJ whole genome shotgun (WGS) entry which is preliminary data.</text>
</comment>
<keyword evidence="1" id="KW-0472">Membrane</keyword>
<organism evidence="3">
    <name type="scientific">Tanacetum cinerariifolium</name>
    <name type="common">Dalmatian daisy</name>
    <name type="synonym">Chrysanthemum cinerariifolium</name>
    <dbReference type="NCBI Taxonomy" id="118510"/>
    <lineage>
        <taxon>Eukaryota</taxon>
        <taxon>Viridiplantae</taxon>
        <taxon>Streptophyta</taxon>
        <taxon>Embryophyta</taxon>
        <taxon>Tracheophyta</taxon>
        <taxon>Spermatophyta</taxon>
        <taxon>Magnoliopsida</taxon>
        <taxon>eudicotyledons</taxon>
        <taxon>Gunneridae</taxon>
        <taxon>Pentapetalae</taxon>
        <taxon>asterids</taxon>
        <taxon>campanulids</taxon>
        <taxon>Asterales</taxon>
        <taxon>Asteraceae</taxon>
        <taxon>Asteroideae</taxon>
        <taxon>Anthemideae</taxon>
        <taxon>Anthemidinae</taxon>
        <taxon>Tanacetum</taxon>
    </lineage>
</organism>
<accession>A0A699GSR7</accession>
<sequence length="157" mass="17845">PKFDIRKVRRHFTQTLDVKQMATTNLNKIIVVIATITALAVLVAAETGGVTNVVHDMGREKGWTYGFDYQGFINQYEVFVGDKLRFRYPPGEHDVVEVDEENFQKCTVPPGAKILTSGDDYIDITSPGNKKTSYRKTLRREDFIGCKELNDVFSTFM</sequence>
<feature type="domain" description="Phytocyanin" evidence="2">
    <location>
        <begin position="53"/>
        <end position="157"/>
    </location>
</feature>
<dbReference type="InterPro" id="IPR008972">
    <property type="entry name" value="Cupredoxin"/>
</dbReference>
<dbReference type="InterPro" id="IPR003245">
    <property type="entry name" value="Phytocyanin_dom"/>
</dbReference>
<dbReference type="Pfam" id="PF02298">
    <property type="entry name" value="Cu_bind_like"/>
    <property type="match status" value="1"/>
</dbReference>
<dbReference type="InterPro" id="IPR039391">
    <property type="entry name" value="Phytocyanin-like"/>
</dbReference>
<name>A0A699GSR7_TANCI</name>
<dbReference type="PANTHER" id="PTHR33021:SF553">
    <property type="entry name" value="PHYTOCYANIN DOMAIN-CONTAINING PROTEIN"/>
    <property type="match status" value="1"/>
</dbReference>
<evidence type="ECO:0000259" key="2">
    <source>
        <dbReference type="PROSITE" id="PS51485"/>
    </source>
</evidence>
<keyword evidence="1" id="KW-1133">Transmembrane helix</keyword>
<dbReference type="PANTHER" id="PTHR33021">
    <property type="entry name" value="BLUE COPPER PROTEIN"/>
    <property type="match status" value="1"/>
</dbReference>
<dbReference type="PROSITE" id="PS51485">
    <property type="entry name" value="PHYTOCYANIN"/>
    <property type="match status" value="1"/>
</dbReference>
<dbReference type="GO" id="GO:0009055">
    <property type="term" value="F:electron transfer activity"/>
    <property type="evidence" value="ECO:0007669"/>
    <property type="project" value="InterPro"/>
</dbReference>